<evidence type="ECO:0000313" key="2">
    <source>
        <dbReference type="Proteomes" id="UP001176961"/>
    </source>
</evidence>
<keyword evidence="2" id="KW-1185">Reference proteome</keyword>
<organism evidence="1 2">
    <name type="scientific">Cylicocyclus nassatus</name>
    <name type="common">Nematode worm</name>
    <dbReference type="NCBI Taxonomy" id="53992"/>
    <lineage>
        <taxon>Eukaryota</taxon>
        <taxon>Metazoa</taxon>
        <taxon>Ecdysozoa</taxon>
        <taxon>Nematoda</taxon>
        <taxon>Chromadorea</taxon>
        <taxon>Rhabditida</taxon>
        <taxon>Rhabditina</taxon>
        <taxon>Rhabditomorpha</taxon>
        <taxon>Strongyloidea</taxon>
        <taxon>Strongylidae</taxon>
        <taxon>Cylicocyclus</taxon>
    </lineage>
</organism>
<evidence type="ECO:0000313" key="1">
    <source>
        <dbReference type="EMBL" id="CAJ0607898.1"/>
    </source>
</evidence>
<name>A0AA36HDC8_CYLNA</name>
<comment type="caution">
    <text evidence="1">The sequence shown here is derived from an EMBL/GenBank/DDBJ whole genome shotgun (WGS) entry which is preliminary data.</text>
</comment>
<proteinExistence type="predicted"/>
<dbReference type="EMBL" id="CATQJL010000316">
    <property type="protein sequence ID" value="CAJ0607898.1"/>
    <property type="molecule type" value="Genomic_DNA"/>
</dbReference>
<dbReference type="AlphaFoldDB" id="A0AA36HDC8"/>
<protein>
    <submittedName>
        <fullName evidence="1">Uncharacterized protein</fullName>
    </submittedName>
</protein>
<dbReference type="Proteomes" id="UP001176961">
    <property type="component" value="Unassembled WGS sequence"/>
</dbReference>
<reference evidence="1" key="1">
    <citation type="submission" date="2023-07" db="EMBL/GenBank/DDBJ databases">
        <authorList>
            <consortium name="CYATHOMIX"/>
        </authorList>
    </citation>
    <scope>NUCLEOTIDE SEQUENCE</scope>
    <source>
        <strain evidence="1">N/A</strain>
    </source>
</reference>
<sequence length="144" mass="15592">MADSIATRNPSPCNFVDLERMPHSFSKPLAAKVGDSKVLPFLDVLLLAQGLRQSKTLCFSGTHAAQVILSSAASSGYLDDDDERSPLSNAVNGLPPTINAPNAYKVVMEGTIKEKRAVKPCGVAMWFQDTDQDLFRSNHNATIE</sequence>
<gene>
    <name evidence="1" type="ORF">CYNAS_LOCUS19881</name>
</gene>
<accession>A0AA36HDC8</accession>